<feature type="region of interest" description="Disordered" evidence="2">
    <location>
        <begin position="1"/>
        <end position="76"/>
    </location>
</feature>
<feature type="compositionally biased region" description="Low complexity" evidence="2">
    <location>
        <begin position="65"/>
        <end position="76"/>
    </location>
</feature>
<dbReference type="WBParaSite" id="MCU_004515-RA">
    <property type="protein sequence ID" value="MCU_004515-RA"/>
    <property type="gene ID" value="MCU_004515"/>
</dbReference>
<evidence type="ECO:0000256" key="1">
    <source>
        <dbReference type="SAM" id="Coils"/>
    </source>
</evidence>
<feature type="compositionally biased region" description="Basic residues" evidence="2">
    <location>
        <begin position="8"/>
        <end position="54"/>
    </location>
</feature>
<keyword evidence="1" id="KW-0175">Coiled coil</keyword>
<evidence type="ECO:0000313" key="3">
    <source>
        <dbReference type="WBParaSite" id="MCU_004515-RA"/>
    </source>
</evidence>
<accession>A0A5K3F338</accession>
<name>A0A5K3F338_MESCO</name>
<dbReference type="AlphaFoldDB" id="A0A5K3F338"/>
<proteinExistence type="predicted"/>
<organism evidence="3">
    <name type="scientific">Mesocestoides corti</name>
    <name type="common">Flatworm</name>
    <dbReference type="NCBI Taxonomy" id="53468"/>
    <lineage>
        <taxon>Eukaryota</taxon>
        <taxon>Metazoa</taxon>
        <taxon>Spiralia</taxon>
        <taxon>Lophotrochozoa</taxon>
        <taxon>Platyhelminthes</taxon>
        <taxon>Cestoda</taxon>
        <taxon>Eucestoda</taxon>
        <taxon>Cyclophyllidea</taxon>
        <taxon>Mesocestoididae</taxon>
        <taxon>Mesocestoides</taxon>
    </lineage>
</organism>
<reference evidence="3" key="1">
    <citation type="submission" date="2019-11" db="UniProtKB">
        <authorList>
            <consortium name="WormBaseParasite"/>
        </authorList>
    </citation>
    <scope>IDENTIFICATION</scope>
</reference>
<sequence>MTEARANAGKHRVPAHAAKKRANVCKASCKSRKARSCPVHGRRTRKHNRSRRPGMKATQSRHASQSKSATPCSPSSSSCILARIVNYIVARTVGRVFRGSNSSNSSLLNLNSLNGRVDSILSLQLSPRVRGETKALVQHLRCLARLEAMERYIAKKRREVKNLKVQINGLNRIRTTRNTAALHPVPFSKGSVRS</sequence>
<protein>
    <submittedName>
        <fullName evidence="3">Uncharacterized protein</fullName>
    </submittedName>
</protein>
<evidence type="ECO:0000256" key="2">
    <source>
        <dbReference type="SAM" id="MobiDB-lite"/>
    </source>
</evidence>
<feature type="coiled-coil region" evidence="1">
    <location>
        <begin position="146"/>
        <end position="173"/>
    </location>
</feature>